<dbReference type="PANTHER" id="PTHR34961:SF1">
    <property type="entry name" value="ROOT MERISTEM GROWTH FACTOR 10"/>
    <property type="match status" value="1"/>
</dbReference>
<feature type="compositionally biased region" description="Polar residues" evidence="1">
    <location>
        <begin position="108"/>
        <end position="117"/>
    </location>
</feature>
<dbReference type="AlphaFoldDB" id="A0AA88D3G6"/>
<evidence type="ECO:0000256" key="1">
    <source>
        <dbReference type="SAM" id="MobiDB-lite"/>
    </source>
</evidence>
<dbReference type="Gramene" id="FCD_00031474-RA">
    <property type="protein sequence ID" value="FCD_00031474-RA:cds"/>
    <property type="gene ID" value="FCD_00031474"/>
</dbReference>
<sequence length="149" mass="16379">MSITNSCLLLLFLLCLSLHACNSRRLGSIANTPQVKKSLFFIKDDEGKTGVDEIRVSEVKHSRSLSKERGDDNTPVKTKIEEKGTENLKDGKASRDISKRGGKGSAVASATTKSHVSVSWRVPHKKRGEKQPGFNLDYSPPKTHPPSHN</sequence>
<accession>A0AA88D3G6</accession>
<protein>
    <submittedName>
        <fullName evidence="3">Uncharacterized protein</fullName>
    </submittedName>
</protein>
<dbReference type="EMBL" id="BTGU01000019">
    <property type="protein sequence ID" value="GMN44693.1"/>
    <property type="molecule type" value="Genomic_DNA"/>
</dbReference>
<feature type="signal peptide" evidence="2">
    <location>
        <begin position="1"/>
        <end position="23"/>
    </location>
</feature>
<gene>
    <name evidence="3" type="ORF">TIFTF001_013892</name>
</gene>
<feature type="region of interest" description="Disordered" evidence="1">
    <location>
        <begin position="53"/>
        <end position="149"/>
    </location>
</feature>
<feature type="chain" id="PRO_5041656223" evidence="2">
    <location>
        <begin position="24"/>
        <end position="149"/>
    </location>
</feature>
<dbReference type="PANTHER" id="PTHR34961">
    <property type="entry name" value="TRANSMEMBRANE PROTEIN"/>
    <property type="match status" value="1"/>
</dbReference>
<evidence type="ECO:0000256" key="2">
    <source>
        <dbReference type="SAM" id="SignalP"/>
    </source>
</evidence>
<reference evidence="3" key="1">
    <citation type="submission" date="2023-07" db="EMBL/GenBank/DDBJ databases">
        <title>draft genome sequence of fig (Ficus carica).</title>
        <authorList>
            <person name="Takahashi T."/>
            <person name="Nishimura K."/>
        </authorList>
    </citation>
    <scope>NUCLEOTIDE SEQUENCE</scope>
</reference>
<proteinExistence type="predicted"/>
<dbReference type="Proteomes" id="UP001187192">
    <property type="component" value="Unassembled WGS sequence"/>
</dbReference>
<evidence type="ECO:0000313" key="4">
    <source>
        <dbReference type="Proteomes" id="UP001187192"/>
    </source>
</evidence>
<comment type="caution">
    <text evidence="3">The sequence shown here is derived from an EMBL/GenBank/DDBJ whole genome shotgun (WGS) entry which is preliminary data.</text>
</comment>
<evidence type="ECO:0000313" key="3">
    <source>
        <dbReference type="EMBL" id="GMN44693.1"/>
    </source>
</evidence>
<dbReference type="InterPro" id="IPR053313">
    <property type="entry name" value="RGF"/>
</dbReference>
<organism evidence="3 4">
    <name type="scientific">Ficus carica</name>
    <name type="common">Common fig</name>
    <dbReference type="NCBI Taxonomy" id="3494"/>
    <lineage>
        <taxon>Eukaryota</taxon>
        <taxon>Viridiplantae</taxon>
        <taxon>Streptophyta</taxon>
        <taxon>Embryophyta</taxon>
        <taxon>Tracheophyta</taxon>
        <taxon>Spermatophyta</taxon>
        <taxon>Magnoliopsida</taxon>
        <taxon>eudicotyledons</taxon>
        <taxon>Gunneridae</taxon>
        <taxon>Pentapetalae</taxon>
        <taxon>rosids</taxon>
        <taxon>fabids</taxon>
        <taxon>Rosales</taxon>
        <taxon>Moraceae</taxon>
        <taxon>Ficeae</taxon>
        <taxon>Ficus</taxon>
    </lineage>
</organism>
<keyword evidence="2" id="KW-0732">Signal</keyword>
<feature type="compositionally biased region" description="Basic and acidic residues" evidence="1">
    <location>
        <begin position="53"/>
        <end position="99"/>
    </location>
</feature>
<keyword evidence="4" id="KW-1185">Reference proteome</keyword>
<name>A0AA88D3G6_FICCA</name>